<evidence type="ECO:0000313" key="3">
    <source>
        <dbReference type="Proteomes" id="UP000237000"/>
    </source>
</evidence>
<proteinExistence type="predicted"/>
<protein>
    <submittedName>
        <fullName evidence="2">Uncharacterized protein</fullName>
    </submittedName>
</protein>
<dbReference type="EMBL" id="JXTC01000361">
    <property type="protein sequence ID" value="PON60817.1"/>
    <property type="molecule type" value="Genomic_DNA"/>
</dbReference>
<comment type="caution">
    <text evidence="2">The sequence shown here is derived from an EMBL/GenBank/DDBJ whole genome shotgun (WGS) entry which is preliminary data.</text>
</comment>
<reference evidence="3" key="1">
    <citation type="submission" date="2016-06" db="EMBL/GenBank/DDBJ databases">
        <title>Parallel loss of symbiosis genes in relatives of nitrogen-fixing non-legume Parasponia.</title>
        <authorList>
            <person name="Van Velzen R."/>
            <person name="Holmer R."/>
            <person name="Bu F."/>
            <person name="Rutten L."/>
            <person name="Van Zeijl A."/>
            <person name="Liu W."/>
            <person name="Santuari L."/>
            <person name="Cao Q."/>
            <person name="Sharma T."/>
            <person name="Shen D."/>
            <person name="Roswanjaya Y."/>
            <person name="Wardhani T."/>
            <person name="Kalhor M.S."/>
            <person name="Jansen J."/>
            <person name="Van den Hoogen J."/>
            <person name="Gungor B."/>
            <person name="Hartog M."/>
            <person name="Hontelez J."/>
            <person name="Verver J."/>
            <person name="Yang W.-C."/>
            <person name="Schijlen E."/>
            <person name="Repin R."/>
            <person name="Schilthuizen M."/>
            <person name="Schranz E."/>
            <person name="Heidstra R."/>
            <person name="Miyata K."/>
            <person name="Fedorova E."/>
            <person name="Kohlen W."/>
            <person name="Bisseling T."/>
            <person name="Smit S."/>
            <person name="Geurts R."/>
        </authorList>
    </citation>
    <scope>NUCLEOTIDE SEQUENCE [LARGE SCALE GENOMIC DNA]</scope>
    <source>
        <strain evidence="3">cv. RG33-2</strain>
    </source>
</reference>
<name>A0A2P5CIE6_TREOI</name>
<accession>A0A2P5CIE6</accession>
<evidence type="ECO:0000313" key="2">
    <source>
        <dbReference type="EMBL" id="PON60817.1"/>
    </source>
</evidence>
<dbReference type="AlphaFoldDB" id="A0A2P5CIE6"/>
<dbReference type="OrthoDB" id="10463736at2759"/>
<feature type="region of interest" description="Disordered" evidence="1">
    <location>
        <begin position="87"/>
        <end position="119"/>
    </location>
</feature>
<evidence type="ECO:0000256" key="1">
    <source>
        <dbReference type="SAM" id="MobiDB-lite"/>
    </source>
</evidence>
<gene>
    <name evidence="2" type="ORF">TorRG33x02_283900</name>
</gene>
<dbReference type="Proteomes" id="UP000237000">
    <property type="component" value="Unassembled WGS sequence"/>
</dbReference>
<organism evidence="2 3">
    <name type="scientific">Trema orientale</name>
    <name type="common">Charcoal tree</name>
    <name type="synonym">Celtis orientalis</name>
    <dbReference type="NCBI Taxonomy" id="63057"/>
    <lineage>
        <taxon>Eukaryota</taxon>
        <taxon>Viridiplantae</taxon>
        <taxon>Streptophyta</taxon>
        <taxon>Embryophyta</taxon>
        <taxon>Tracheophyta</taxon>
        <taxon>Spermatophyta</taxon>
        <taxon>Magnoliopsida</taxon>
        <taxon>eudicotyledons</taxon>
        <taxon>Gunneridae</taxon>
        <taxon>Pentapetalae</taxon>
        <taxon>rosids</taxon>
        <taxon>fabids</taxon>
        <taxon>Rosales</taxon>
        <taxon>Cannabaceae</taxon>
        <taxon>Trema</taxon>
    </lineage>
</organism>
<feature type="compositionally biased region" description="Gly residues" evidence="1">
    <location>
        <begin position="93"/>
        <end position="117"/>
    </location>
</feature>
<keyword evidence="3" id="KW-1185">Reference proteome</keyword>
<dbReference type="InParanoid" id="A0A2P5CIE6"/>
<sequence>MPSRHLGPETRDLRRDGGAVSLVAAAVVGLPERRRVGPETSRAAARNLRAVVVTAAAAAVAFGRCVVWVSHVVSRCCSRLGEAPDRRVVAGNLGPGSGDEDVGGGSVHGGGPGGAGAGALEPEAVLEGLPRLLVLVSSDEALAGAGLGVLVSDDVEEGSSRSNGGWWRVLPRR</sequence>